<dbReference type="HOGENOM" id="CLU_2093766_0_0_9"/>
<evidence type="ECO:0000313" key="2">
    <source>
        <dbReference type="Proteomes" id="UP000030647"/>
    </source>
</evidence>
<evidence type="ECO:0000313" key="1">
    <source>
        <dbReference type="EMBL" id="ERL65569.1"/>
    </source>
</evidence>
<sequence>MESKQSVITTIQSHLSGSMRRLFDWPAELPAAMPASQAAYFLKQSSVRRYHVTITFDAPPTLLQATGYVRPMGGEQWLFTSDDRSLFRVFTVAEVYGLRRVGGTPAARPAPLAEVE</sequence>
<protein>
    <submittedName>
        <fullName evidence="1">Uncharacterized protein</fullName>
    </submittedName>
</protein>
<dbReference type="Proteomes" id="UP000030647">
    <property type="component" value="Unassembled WGS sequence"/>
</dbReference>
<dbReference type="AlphaFoldDB" id="U4TMX3"/>
<dbReference type="EMBL" id="KI271586">
    <property type="protein sequence ID" value="ERL65569.1"/>
    <property type="molecule type" value="Genomic_DNA"/>
</dbReference>
<dbReference type="eggNOG" id="ENOG5030AMD">
    <property type="taxonomic scope" value="Bacteria"/>
</dbReference>
<organism evidence="1 2">
    <name type="scientific">Schleiferilactobacillus shenzhenensis LY-73</name>
    <dbReference type="NCBI Taxonomy" id="1231336"/>
    <lineage>
        <taxon>Bacteria</taxon>
        <taxon>Bacillati</taxon>
        <taxon>Bacillota</taxon>
        <taxon>Bacilli</taxon>
        <taxon>Lactobacillales</taxon>
        <taxon>Lactobacillaceae</taxon>
        <taxon>Schleiferilactobacillus</taxon>
    </lineage>
</organism>
<dbReference type="OrthoDB" id="2299931at2"/>
<dbReference type="RefSeq" id="WP_022529243.1">
    <property type="nucleotide sequence ID" value="NZ_KI271586.1"/>
</dbReference>
<gene>
    <name evidence="1" type="ORF">L248_2642</name>
</gene>
<dbReference type="STRING" id="1231336.L248_2642"/>
<name>U4TMX3_9LACO</name>
<accession>U4TMX3</accession>
<proteinExistence type="predicted"/>
<reference evidence="2" key="1">
    <citation type="journal article" date="2013" name="Genome Announc.">
        <title>Whole-Genome Sequencing of Lactobacillus shenzhenensis Strain LY-73T.</title>
        <authorList>
            <person name="Lin Z."/>
            <person name="Liu Z."/>
            <person name="Yang R."/>
            <person name="Zou Y."/>
            <person name="Wan D."/>
            <person name="Chen J."/>
            <person name="Guo M."/>
            <person name="Zhao J."/>
            <person name="Fang C."/>
            <person name="Yang R."/>
            <person name="Liu F."/>
        </authorList>
    </citation>
    <scope>NUCLEOTIDE SEQUENCE [LARGE SCALE GENOMIC DNA]</scope>
    <source>
        <strain evidence="2">LY-73</strain>
    </source>
</reference>
<keyword evidence="2" id="KW-1185">Reference proteome</keyword>